<evidence type="ECO:0000313" key="1">
    <source>
        <dbReference type="EMBL" id="MEE2041631.1"/>
    </source>
</evidence>
<keyword evidence="2" id="KW-1185">Reference proteome</keyword>
<proteinExistence type="predicted"/>
<accession>A0ABU7KHC0</accession>
<sequence>MTEKPVETRRVRLVPTRSLETEGVVRALAEKGVREFPGMEDLVRPLPRDTADVTEQFFAVSPAGGTVLGFCSLSRLDTERRWIQVDVVVDEGSNAVGIALEATVLTVDHAFRAWPVDEVRFWSAGDRATGLRDHPTMVTEEDPPAAGFARSPGLEGASHFVIQRARWERYGAKFVQRLSQVPSSN</sequence>
<comment type="caution">
    <text evidence="1">The sequence shown here is derived from an EMBL/GenBank/DDBJ whole genome shotgun (WGS) entry which is preliminary data.</text>
</comment>
<name>A0ABU7KHC0_9ACTN</name>
<evidence type="ECO:0008006" key="3">
    <source>
        <dbReference type="Google" id="ProtNLM"/>
    </source>
</evidence>
<reference evidence="1 2" key="1">
    <citation type="submission" date="2023-08" db="EMBL/GenBank/DDBJ databases">
        <authorList>
            <person name="Girao M."/>
            <person name="Carvalho M.F."/>
        </authorList>
    </citation>
    <scope>NUCLEOTIDE SEQUENCE [LARGE SCALE GENOMIC DNA]</scope>
    <source>
        <strain evidence="1 2">CT-R113</strain>
    </source>
</reference>
<protein>
    <recommendedName>
        <fullName evidence="3">N-acetyltransferase domain-containing protein</fullName>
    </recommendedName>
</protein>
<dbReference type="SUPFAM" id="SSF55729">
    <property type="entry name" value="Acyl-CoA N-acyltransferases (Nat)"/>
    <property type="match status" value="1"/>
</dbReference>
<dbReference type="Proteomes" id="UP001356095">
    <property type="component" value="Unassembled WGS sequence"/>
</dbReference>
<dbReference type="InterPro" id="IPR016181">
    <property type="entry name" value="Acyl_CoA_acyltransferase"/>
</dbReference>
<dbReference type="Gene3D" id="3.40.630.30">
    <property type="match status" value="1"/>
</dbReference>
<gene>
    <name evidence="1" type="ORF">Q8791_30860</name>
</gene>
<dbReference type="RefSeq" id="WP_330095387.1">
    <property type="nucleotide sequence ID" value="NZ_JAUZMY010000057.1"/>
</dbReference>
<dbReference type="EMBL" id="JAUZMY010000057">
    <property type="protein sequence ID" value="MEE2041631.1"/>
    <property type="molecule type" value="Genomic_DNA"/>
</dbReference>
<organism evidence="1 2">
    <name type="scientific">Nocardiopsis codii</name>
    <dbReference type="NCBI Taxonomy" id="3065942"/>
    <lineage>
        <taxon>Bacteria</taxon>
        <taxon>Bacillati</taxon>
        <taxon>Actinomycetota</taxon>
        <taxon>Actinomycetes</taxon>
        <taxon>Streptosporangiales</taxon>
        <taxon>Nocardiopsidaceae</taxon>
        <taxon>Nocardiopsis</taxon>
    </lineage>
</organism>
<evidence type="ECO:0000313" key="2">
    <source>
        <dbReference type="Proteomes" id="UP001356095"/>
    </source>
</evidence>